<organism evidence="2 3">
    <name type="scientific">Riccia fluitans</name>
    <dbReference type="NCBI Taxonomy" id="41844"/>
    <lineage>
        <taxon>Eukaryota</taxon>
        <taxon>Viridiplantae</taxon>
        <taxon>Streptophyta</taxon>
        <taxon>Embryophyta</taxon>
        <taxon>Marchantiophyta</taxon>
        <taxon>Marchantiopsida</taxon>
        <taxon>Marchantiidae</taxon>
        <taxon>Marchantiales</taxon>
        <taxon>Ricciaceae</taxon>
        <taxon>Riccia</taxon>
    </lineage>
</organism>
<evidence type="ECO:0000256" key="1">
    <source>
        <dbReference type="SAM" id="MobiDB-lite"/>
    </source>
</evidence>
<reference evidence="2 3" key="1">
    <citation type="submission" date="2024-09" db="EMBL/GenBank/DDBJ databases">
        <title>Chromosome-scale assembly of Riccia fluitans.</title>
        <authorList>
            <person name="Paukszto L."/>
            <person name="Sawicki J."/>
            <person name="Karawczyk K."/>
            <person name="Piernik-Szablinska J."/>
            <person name="Szczecinska M."/>
            <person name="Mazdziarz M."/>
        </authorList>
    </citation>
    <scope>NUCLEOTIDE SEQUENCE [LARGE SCALE GENOMIC DNA]</scope>
    <source>
        <strain evidence="2">Rf_01</strain>
        <tissue evidence="2">Aerial parts of the thallus</tissue>
    </source>
</reference>
<dbReference type="Proteomes" id="UP001605036">
    <property type="component" value="Unassembled WGS sequence"/>
</dbReference>
<protein>
    <recommendedName>
        <fullName evidence="4">DUF4378 domain-containing protein</fullName>
    </recommendedName>
</protein>
<comment type="caution">
    <text evidence="2">The sequence shown here is derived from an EMBL/GenBank/DDBJ whole genome shotgun (WGS) entry which is preliminary data.</text>
</comment>
<feature type="region of interest" description="Disordered" evidence="1">
    <location>
        <begin position="145"/>
        <end position="169"/>
    </location>
</feature>
<dbReference type="EMBL" id="JBHFFA010000001">
    <property type="protein sequence ID" value="KAL2651657.1"/>
    <property type="molecule type" value="Genomic_DNA"/>
</dbReference>
<proteinExistence type="predicted"/>
<name>A0ABD1ZK22_9MARC</name>
<gene>
    <name evidence="2" type="ORF">R1flu_019785</name>
</gene>
<keyword evidence="3" id="KW-1185">Reference proteome</keyword>
<evidence type="ECO:0000313" key="2">
    <source>
        <dbReference type="EMBL" id="KAL2651657.1"/>
    </source>
</evidence>
<sequence>MDLAGSSNEPWVDWVRERHRVLELLSLTAKMRIDGGVRSGMIVPRKSVDRSMHPGTSFSSLDHNNIPMNRSYGRSISFYCQQELLSRSFRQQAPQLGRVSPSKGQLNPRLQVVRPTESRHAEMQVVPDKTVDFADRKLNHEMRDSATKAQVVESNSEENTAISRAGNTAEPFAPLSAKLKMVESTPRPSDDTLESRSLKGCDRPTISWLNGRKENMRVFKKTTTNAKLIVGGFGKRKILSCLRGTINGFESVRKPDLGSHVISLEEEEVRPFTGSLNVVSDTKSPRLSVQCQGEDGILEEGWWSEGQDDLRPPDQSSECCKVDVGNLTRVSQEKHEVLHDELNQGLDQCLFEPDELKRDIDECLFEPYDPDEGNIKLISKAVRMERLTEVVLDSLVVDVAVEVAGICSSLVDNLIIGEFGPICE</sequence>
<feature type="compositionally biased region" description="Polar residues" evidence="1">
    <location>
        <begin position="152"/>
        <end position="166"/>
    </location>
</feature>
<evidence type="ECO:0000313" key="3">
    <source>
        <dbReference type="Proteomes" id="UP001605036"/>
    </source>
</evidence>
<evidence type="ECO:0008006" key="4">
    <source>
        <dbReference type="Google" id="ProtNLM"/>
    </source>
</evidence>
<accession>A0ABD1ZK22</accession>
<dbReference type="AlphaFoldDB" id="A0ABD1ZK22"/>